<evidence type="ECO:0000313" key="2">
    <source>
        <dbReference type="EMBL" id="MDQ0893483.1"/>
    </source>
</evidence>
<dbReference type="InterPro" id="IPR036291">
    <property type="entry name" value="NAD(P)-bd_dom_sf"/>
</dbReference>
<dbReference type="PANTHER" id="PTHR43245:SF52">
    <property type="entry name" value="NAD-DEPENDENT EPIMERASE_DEHYDRATASE"/>
    <property type="match status" value="1"/>
</dbReference>
<dbReference type="GO" id="GO:0003978">
    <property type="term" value="F:UDP-glucose 4-epimerase activity"/>
    <property type="evidence" value="ECO:0007669"/>
    <property type="project" value="UniProtKB-EC"/>
</dbReference>
<keyword evidence="3" id="KW-1185">Reference proteome</keyword>
<dbReference type="RefSeq" id="WP_307039939.1">
    <property type="nucleotide sequence ID" value="NZ_JAUSYY010000001.1"/>
</dbReference>
<dbReference type="InterPro" id="IPR001509">
    <property type="entry name" value="Epimerase_deHydtase"/>
</dbReference>
<evidence type="ECO:0000313" key="3">
    <source>
        <dbReference type="Proteomes" id="UP001239083"/>
    </source>
</evidence>
<name>A0ABU0R5Z1_9MICO</name>
<comment type="caution">
    <text evidence="2">The sequence shown here is derived from an EMBL/GenBank/DDBJ whole genome shotgun (WGS) entry which is preliminary data.</text>
</comment>
<organism evidence="2 3">
    <name type="scientific">Agromyces ramosus</name>
    <dbReference type="NCBI Taxonomy" id="33879"/>
    <lineage>
        <taxon>Bacteria</taxon>
        <taxon>Bacillati</taxon>
        <taxon>Actinomycetota</taxon>
        <taxon>Actinomycetes</taxon>
        <taxon>Micrococcales</taxon>
        <taxon>Microbacteriaceae</taxon>
        <taxon>Agromyces</taxon>
    </lineage>
</organism>
<evidence type="ECO:0000259" key="1">
    <source>
        <dbReference type="Pfam" id="PF01370"/>
    </source>
</evidence>
<keyword evidence="2" id="KW-0413">Isomerase</keyword>
<proteinExistence type="predicted"/>
<dbReference type="Pfam" id="PF01370">
    <property type="entry name" value="Epimerase"/>
    <property type="match status" value="1"/>
</dbReference>
<dbReference type="Gene3D" id="3.40.50.720">
    <property type="entry name" value="NAD(P)-binding Rossmann-like Domain"/>
    <property type="match status" value="1"/>
</dbReference>
<dbReference type="InterPro" id="IPR050177">
    <property type="entry name" value="Lipid_A_modif_metabolic_enz"/>
</dbReference>
<dbReference type="SUPFAM" id="SSF51735">
    <property type="entry name" value="NAD(P)-binding Rossmann-fold domains"/>
    <property type="match status" value="1"/>
</dbReference>
<reference evidence="2 3" key="1">
    <citation type="submission" date="2023-07" db="EMBL/GenBank/DDBJ databases">
        <title>Comparative genomics of wheat-associated soil bacteria to identify genetic determinants of phenazine resistance.</title>
        <authorList>
            <person name="Mouncey N."/>
        </authorList>
    </citation>
    <scope>NUCLEOTIDE SEQUENCE [LARGE SCALE GENOMIC DNA]</scope>
    <source>
        <strain evidence="2 3">V3I3</strain>
    </source>
</reference>
<accession>A0ABU0R5Z1</accession>
<sequence length="353" mass="37608">MRIVIVGATGNIGTAILRRLHGGGDRPDRDTAGPAAAADTHELVGVARRLPDATVAPYSGVEWHRADVAAPDAVERLTAILAGADAVVHLAWLLQPNHRERELWATNVVGQRNLLAAAASAGVPHVIVSSSVGAYSRGPKGSRVGEDWPTGGVHTSHYSRHKAANERAMDEFEARHPQILVARVRPGLVFQHDAASSVGRLFIGGLVPKRWLGRVRLPMLAVPVQVVSQAVHADDLADAFARIIEQRAGGAFNVAGEPVLDPVALGEVFGARRVVPLRRAVLRAIVSVTWMLRLQASDPGWIDIATNVPVMSTARARSVLGWEPRRSSTSALRELLDGMGEGARVAASPPLSR</sequence>
<feature type="domain" description="NAD-dependent epimerase/dehydratase" evidence="1">
    <location>
        <begin position="3"/>
        <end position="255"/>
    </location>
</feature>
<dbReference type="PANTHER" id="PTHR43245">
    <property type="entry name" value="BIFUNCTIONAL POLYMYXIN RESISTANCE PROTEIN ARNA"/>
    <property type="match status" value="1"/>
</dbReference>
<dbReference type="EMBL" id="JAUSYY010000001">
    <property type="protein sequence ID" value="MDQ0893483.1"/>
    <property type="molecule type" value="Genomic_DNA"/>
</dbReference>
<protein>
    <submittedName>
        <fullName evidence="2">UDP-glucose 4-epimerase</fullName>
        <ecNumber evidence="2">5.1.3.2</ecNumber>
    </submittedName>
</protein>
<dbReference type="EC" id="5.1.3.2" evidence="2"/>
<dbReference type="Proteomes" id="UP001239083">
    <property type="component" value="Unassembled WGS sequence"/>
</dbReference>
<gene>
    <name evidence="2" type="ORF">QFZ26_001038</name>
</gene>